<name>A0ABY5J1N5_9BACT</name>
<dbReference type="Gene3D" id="3.10.310.30">
    <property type="match status" value="1"/>
</dbReference>
<dbReference type="InterPro" id="IPR038763">
    <property type="entry name" value="DHH_sf"/>
</dbReference>
<keyword evidence="3" id="KW-1185">Reference proteome</keyword>
<evidence type="ECO:0000313" key="2">
    <source>
        <dbReference type="EMBL" id="UUD36900.1"/>
    </source>
</evidence>
<evidence type="ECO:0000259" key="1">
    <source>
        <dbReference type="Pfam" id="PF02272"/>
    </source>
</evidence>
<sequence length="308" mass="34985">MKQQFKKFWSYILKNEYITLCTHIEPDGDTLGSAVALAEVIKLNAKNVKQVKISGGVFPRNLNFLINQQISTVSTDFFEKSLKIVIDTSTVSRIYDDRVVPEQSLKIDHHPLENNWLFEIGGDKWPATGQLLTQVIKELKLKVNYLALEGLAVAIITDTENFKERNITSETFEAMAFLLENGLDYLNLVKKMSLLPNENKQIFKYLKDVKREQNITYVVADEPVHNDIVRPLVAKLAELSDTEVCVAFLKKDDGNYRAEIRSKTNFDVSKIATHFGGGGHLNSSGFIVKNRSDIKQVLDYIKEKNSQL</sequence>
<dbReference type="SUPFAM" id="SSF64182">
    <property type="entry name" value="DHH phosphoesterases"/>
    <property type="match status" value="1"/>
</dbReference>
<dbReference type="InterPro" id="IPR051319">
    <property type="entry name" value="Oligoribo/pAp-PDE_c-di-AMP_PDE"/>
</dbReference>
<evidence type="ECO:0000313" key="3">
    <source>
        <dbReference type="Proteomes" id="UP001059576"/>
    </source>
</evidence>
<protein>
    <submittedName>
        <fullName evidence="2">DHHA1 domain-containing protein</fullName>
    </submittedName>
</protein>
<feature type="domain" description="DHHA1" evidence="1">
    <location>
        <begin position="215"/>
        <end position="304"/>
    </location>
</feature>
<dbReference type="RefSeq" id="WP_129722859.1">
    <property type="nucleotide sequence ID" value="NZ_CP101808.1"/>
</dbReference>
<proteinExistence type="predicted"/>
<reference evidence="2" key="1">
    <citation type="submission" date="2022-07" db="EMBL/GenBank/DDBJ databases">
        <title>Complete genome of Mycoplasma equigenitalium type strain T37.</title>
        <authorList>
            <person name="Spergser J."/>
        </authorList>
    </citation>
    <scope>NUCLEOTIDE SEQUENCE</scope>
    <source>
        <strain evidence="2">T37</strain>
    </source>
</reference>
<organism evidence="2 3">
    <name type="scientific">Mycoplasmopsis equigenitalium</name>
    <dbReference type="NCBI Taxonomy" id="114883"/>
    <lineage>
        <taxon>Bacteria</taxon>
        <taxon>Bacillati</taxon>
        <taxon>Mycoplasmatota</taxon>
        <taxon>Mycoplasmoidales</taxon>
        <taxon>Metamycoplasmataceae</taxon>
        <taxon>Mycoplasmopsis</taxon>
    </lineage>
</organism>
<dbReference type="EMBL" id="CP101808">
    <property type="protein sequence ID" value="UUD36900.1"/>
    <property type="molecule type" value="Genomic_DNA"/>
</dbReference>
<gene>
    <name evidence="2" type="ORF">NPA09_03310</name>
</gene>
<dbReference type="Proteomes" id="UP001059576">
    <property type="component" value="Chromosome"/>
</dbReference>
<dbReference type="InterPro" id="IPR003156">
    <property type="entry name" value="DHHA1_dom"/>
</dbReference>
<dbReference type="Pfam" id="PF02272">
    <property type="entry name" value="DHHA1"/>
    <property type="match status" value="1"/>
</dbReference>
<dbReference type="Gene3D" id="3.90.1640.10">
    <property type="entry name" value="inorganic pyrophosphatase (n-terminal core)"/>
    <property type="match status" value="1"/>
</dbReference>
<accession>A0ABY5J1N5</accession>
<dbReference type="PANTHER" id="PTHR47618:SF1">
    <property type="entry name" value="BIFUNCTIONAL OLIGORIBONUCLEASE AND PAP PHOSPHATASE NRNA"/>
    <property type="match status" value="1"/>
</dbReference>
<dbReference type="PANTHER" id="PTHR47618">
    <property type="entry name" value="BIFUNCTIONAL OLIGORIBONUCLEASE AND PAP PHOSPHATASE NRNA"/>
    <property type="match status" value="1"/>
</dbReference>